<proteinExistence type="inferred from homology"/>
<comment type="similarity">
    <text evidence="2">Belongs to the SLC29A/ENT transporter (TC 2.A.57) family.</text>
</comment>
<evidence type="ECO:0000256" key="1">
    <source>
        <dbReference type="ARBA" id="ARBA00004141"/>
    </source>
</evidence>
<feature type="transmembrane region" description="Helical" evidence="7">
    <location>
        <begin position="415"/>
        <end position="434"/>
    </location>
</feature>
<keyword evidence="4 7" id="KW-0812">Transmembrane</keyword>
<feature type="transmembrane region" description="Helical" evidence="7">
    <location>
        <begin position="346"/>
        <end position="367"/>
    </location>
</feature>
<evidence type="ECO:0000256" key="4">
    <source>
        <dbReference type="ARBA" id="ARBA00022692"/>
    </source>
</evidence>
<comment type="subcellular location">
    <subcellularLocation>
        <location evidence="1">Membrane</location>
        <topology evidence="1">Multi-pass membrane protein</topology>
    </subcellularLocation>
</comment>
<evidence type="ECO:0000256" key="2">
    <source>
        <dbReference type="ARBA" id="ARBA00007965"/>
    </source>
</evidence>
<keyword evidence="9" id="KW-1185">Reference proteome</keyword>
<feature type="transmembrane region" description="Helical" evidence="7">
    <location>
        <begin position="130"/>
        <end position="150"/>
    </location>
</feature>
<feature type="transmembrane region" description="Helical" evidence="7">
    <location>
        <begin position="254"/>
        <end position="277"/>
    </location>
</feature>
<dbReference type="AlphaFoldDB" id="A0A834ICG1"/>
<keyword evidence="6 7" id="KW-0472">Membrane</keyword>
<accession>A0A834ICG1</accession>
<evidence type="ECO:0008006" key="10">
    <source>
        <dbReference type="Google" id="ProtNLM"/>
    </source>
</evidence>
<keyword evidence="3" id="KW-0813">Transport</keyword>
<dbReference type="Proteomes" id="UP000625711">
    <property type="component" value="Unassembled WGS sequence"/>
</dbReference>
<name>A0A834ICG1_RHYFE</name>
<feature type="transmembrane region" description="Helical" evidence="7">
    <location>
        <begin position="80"/>
        <end position="99"/>
    </location>
</feature>
<evidence type="ECO:0000256" key="3">
    <source>
        <dbReference type="ARBA" id="ARBA00022448"/>
    </source>
</evidence>
<evidence type="ECO:0000256" key="5">
    <source>
        <dbReference type="ARBA" id="ARBA00022989"/>
    </source>
</evidence>
<feature type="transmembrane region" description="Helical" evidence="7">
    <location>
        <begin position="183"/>
        <end position="203"/>
    </location>
</feature>
<evidence type="ECO:0000256" key="6">
    <source>
        <dbReference type="ARBA" id="ARBA00023136"/>
    </source>
</evidence>
<feature type="transmembrane region" description="Helical" evidence="7">
    <location>
        <begin position="308"/>
        <end position="331"/>
    </location>
</feature>
<dbReference type="EMBL" id="JAACXV010013979">
    <property type="protein sequence ID" value="KAF7271302.1"/>
    <property type="molecule type" value="Genomic_DNA"/>
</dbReference>
<comment type="caution">
    <text evidence="8">The sequence shown here is derived from an EMBL/GenBank/DDBJ whole genome shotgun (WGS) entry which is preliminary data.</text>
</comment>
<dbReference type="InterPro" id="IPR002259">
    <property type="entry name" value="Eqnu_transpt"/>
</dbReference>
<reference evidence="8" key="1">
    <citation type="submission" date="2020-08" db="EMBL/GenBank/DDBJ databases">
        <title>Genome sequencing and assembly of the red palm weevil Rhynchophorus ferrugineus.</title>
        <authorList>
            <person name="Dias G.B."/>
            <person name="Bergman C.M."/>
            <person name="Manee M."/>
        </authorList>
    </citation>
    <scope>NUCLEOTIDE SEQUENCE</scope>
    <source>
        <strain evidence="8">AA-2017</strain>
        <tissue evidence="8">Whole larva</tissue>
    </source>
</reference>
<gene>
    <name evidence="8" type="ORF">GWI33_015802</name>
</gene>
<dbReference type="OrthoDB" id="46396at2759"/>
<dbReference type="PANTHER" id="PTHR10332">
    <property type="entry name" value="EQUILIBRATIVE NUCLEOSIDE TRANSPORTER"/>
    <property type="match status" value="1"/>
</dbReference>
<feature type="transmembrane region" description="Helical" evidence="7">
    <location>
        <begin position="159"/>
        <end position="177"/>
    </location>
</feature>
<feature type="transmembrane region" description="Helical" evidence="7">
    <location>
        <begin position="455"/>
        <end position="474"/>
    </location>
</feature>
<feature type="transmembrane region" description="Helical" evidence="7">
    <location>
        <begin position="224"/>
        <end position="242"/>
    </location>
</feature>
<dbReference type="PANTHER" id="PTHR10332:SF88">
    <property type="entry name" value="EQUILIBRATIVE NUCLEOSIDE TRANSPORTER 1, ISOFORM A"/>
    <property type="match status" value="1"/>
</dbReference>
<dbReference type="Pfam" id="PF01733">
    <property type="entry name" value="Nucleoside_tran"/>
    <property type="match status" value="2"/>
</dbReference>
<evidence type="ECO:0000256" key="7">
    <source>
        <dbReference type="SAM" id="Phobius"/>
    </source>
</evidence>
<protein>
    <recommendedName>
        <fullName evidence="10">Equilibrative nucleoside transporter 3-like protein</fullName>
    </recommendedName>
</protein>
<dbReference type="GO" id="GO:0005337">
    <property type="term" value="F:nucleoside transmembrane transporter activity"/>
    <property type="evidence" value="ECO:0007669"/>
    <property type="project" value="InterPro"/>
</dbReference>
<keyword evidence="5 7" id="KW-1133">Transmembrane helix</keyword>
<organism evidence="8 9">
    <name type="scientific">Rhynchophorus ferrugineus</name>
    <name type="common">Red palm weevil</name>
    <name type="synonym">Curculio ferrugineus</name>
    <dbReference type="NCBI Taxonomy" id="354439"/>
    <lineage>
        <taxon>Eukaryota</taxon>
        <taxon>Metazoa</taxon>
        <taxon>Ecdysozoa</taxon>
        <taxon>Arthropoda</taxon>
        <taxon>Hexapoda</taxon>
        <taxon>Insecta</taxon>
        <taxon>Pterygota</taxon>
        <taxon>Neoptera</taxon>
        <taxon>Endopterygota</taxon>
        <taxon>Coleoptera</taxon>
        <taxon>Polyphaga</taxon>
        <taxon>Cucujiformia</taxon>
        <taxon>Curculionidae</taxon>
        <taxon>Dryophthorinae</taxon>
        <taxon>Rhynchophorus</taxon>
    </lineage>
</organism>
<sequence length="475" mass="54664">MEKPRLSLEVAFAPDSNEKYLAERTIERLQKEEIQRRSKNEKYNYIEKQEEPAKVSQFAVKKRKELDPNGPPDSRNIVRYIMFLMGIVHMLPLIFFMTANEYWMYKFRNVTSNSTDANDRTYLQANFSSLNHLITVGPSTAFSFMMMFVGHKVKAKSRIIVTLISHSAIFVLQTIFVKVNTDNWQIGFFALTVCFMLAISCSMSFSSTGNMTVISKFPDEYMKIYMVGEGISGLFTAILRLISIVCSPSVEGAAFIYFGTGTVIMTISAVLFQLVTYNEFFRYYTKDMKEDTQRRIPRLREFIEVAKYTWPLLLLMVISMLNPGMSISSLIVSEYYGTDSEWGNKYFITIVTYLLNSVCGIAGRLLFYVFEIDLSFTLIYITSLGREIIFTPLVFFCNAKPRHHLPIWFPHDWQYAIICGTQSFLNGYFGNITYLKNLRIVPPEKLELSWMVNMFIMKIVSIATSPIGVLAVSLL</sequence>
<dbReference type="SUPFAM" id="SSF103473">
    <property type="entry name" value="MFS general substrate transporter"/>
    <property type="match status" value="1"/>
</dbReference>
<evidence type="ECO:0000313" key="8">
    <source>
        <dbReference type="EMBL" id="KAF7271302.1"/>
    </source>
</evidence>
<dbReference type="InterPro" id="IPR036259">
    <property type="entry name" value="MFS_trans_sf"/>
</dbReference>
<evidence type="ECO:0000313" key="9">
    <source>
        <dbReference type="Proteomes" id="UP000625711"/>
    </source>
</evidence>
<dbReference type="GO" id="GO:0005886">
    <property type="term" value="C:plasma membrane"/>
    <property type="evidence" value="ECO:0007669"/>
    <property type="project" value="TreeGrafter"/>
</dbReference>
<feature type="transmembrane region" description="Helical" evidence="7">
    <location>
        <begin position="374"/>
        <end position="395"/>
    </location>
</feature>